<keyword evidence="3" id="KW-0408">Iron</keyword>
<dbReference type="PANTHER" id="PTHR32329">
    <property type="entry name" value="BIFUNCTIONAL PROTEIN [INCLUDES 2-HYDROXYACYL-COA DEHYDRATASE (N-TER) AND ITS ACTIVATOR DOMAIN (C_TERM)-RELATED"/>
    <property type="match status" value="1"/>
</dbReference>
<keyword evidence="2" id="KW-0479">Metal-binding</keyword>
<dbReference type="InterPro" id="IPR008275">
    <property type="entry name" value="CoA_E_activase_dom"/>
</dbReference>
<evidence type="ECO:0000256" key="2">
    <source>
        <dbReference type="ARBA" id="ARBA00022723"/>
    </source>
</evidence>
<dbReference type="Gene3D" id="3.30.420.40">
    <property type="match status" value="4"/>
</dbReference>
<dbReference type="Proteomes" id="UP000021369">
    <property type="component" value="Unassembled WGS sequence"/>
</dbReference>
<comment type="cofactor">
    <cofactor evidence="1">
        <name>[4Fe-4S] cluster</name>
        <dbReference type="ChEBI" id="CHEBI:49883"/>
    </cofactor>
</comment>
<dbReference type="OrthoDB" id="9802715at2"/>
<keyword evidence="4" id="KW-0411">Iron-sulfur</keyword>
<evidence type="ECO:0000313" key="8">
    <source>
        <dbReference type="Proteomes" id="UP000021369"/>
    </source>
</evidence>
<organism evidence="7 8">
    <name type="scientific">Ruminococcus albus SY3</name>
    <dbReference type="NCBI Taxonomy" id="1341156"/>
    <lineage>
        <taxon>Bacteria</taxon>
        <taxon>Bacillati</taxon>
        <taxon>Bacillota</taxon>
        <taxon>Clostridia</taxon>
        <taxon>Eubacteriales</taxon>
        <taxon>Oscillospiraceae</taxon>
        <taxon>Ruminococcus</taxon>
    </lineage>
</organism>
<evidence type="ECO:0000259" key="6">
    <source>
        <dbReference type="Pfam" id="PF09989"/>
    </source>
</evidence>
<dbReference type="PATRIC" id="fig|1341156.4.peg.3046"/>
<dbReference type="EMBL" id="JEOB01000004">
    <property type="protein sequence ID" value="EXM38039.1"/>
    <property type="molecule type" value="Genomic_DNA"/>
</dbReference>
<evidence type="ECO:0000313" key="7">
    <source>
        <dbReference type="EMBL" id="EXM38039.1"/>
    </source>
</evidence>
<feature type="domain" description="ATPase BadF/BadG/BcrA/BcrD type" evidence="5">
    <location>
        <begin position="7"/>
        <end position="231"/>
    </location>
</feature>
<dbReference type="GO" id="GO:0046872">
    <property type="term" value="F:metal ion binding"/>
    <property type="evidence" value="ECO:0007669"/>
    <property type="project" value="UniProtKB-KW"/>
</dbReference>
<dbReference type="GO" id="GO:0051536">
    <property type="term" value="F:iron-sulfur cluster binding"/>
    <property type="evidence" value="ECO:0007669"/>
    <property type="project" value="UniProtKB-KW"/>
</dbReference>
<feature type="domain" description="ATPase BadF/BadG/BcrA/BcrD type" evidence="5">
    <location>
        <begin position="320"/>
        <end position="574"/>
    </location>
</feature>
<evidence type="ECO:0000256" key="3">
    <source>
        <dbReference type="ARBA" id="ARBA00023004"/>
    </source>
</evidence>
<dbReference type="Pfam" id="PF09989">
    <property type="entry name" value="DUF2229"/>
    <property type="match status" value="1"/>
</dbReference>
<feature type="domain" description="DUF2229" evidence="6">
    <location>
        <begin position="669"/>
        <end position="885"/>
    </location>
</feature>
<proteinExistence type="predicted"/>
<protein>
    <submittedName>
        <fullName evidence="7">2-hydroxyglutaryl-CoA dehydratase</fullName>
    </submittedName>
</protein>
<accession>A0A011UBS2</accession>
<dbReference type="InterPro" id="IPR002731">
    <property type="entry name" value="ATPase_BadF"/>
</dbReference>
<dbReference type="RefSeq" id="WP_051506653.1">
    <property type="nucleotide sequence ID" value="NZ_JEOB01000004.1"/>
</dbReference>
<dbReference type="PANTHER" id="PTHR32329:SF4">
    <property type="entry name" value="ACTIVATOR OF 2-HYDROXYACYL-COA DEHYDRATASE"/>
    <property type="match status" value="1"/>
</dbReference>
<dbReference type="InterPro" id="IPR018709">
    <property type="entry name" value="CoA_activase_DUF2229"/>
</dbReference>
<dbReference type="InterPro" id="IPR043129">
    <property type="entry name" value="ATPase_NBD"/>
</dbReference>
<gene>
    <name evidence="7" type="ORF">RASY3_17225</name>
</gene>
<dbReference type="Pfam" id="PF01869">
    <property type="entry name" value="BcrAD_BadFG"/>
    <property type="match status" value="2"/>
</dbReference>
<dbReference type="CDD" id="cd24035">
    <property type="entry name" value="ASKHA_NBD_O66634-like_rpt2"/>
    <property type="match status" value="1"/>
</dbReference>
<sequence length="992" mass="108719">MCMTYDLGIDVGSTTVKTVITLDGEFIYNRYERHFSRVRETVAEQLKLIRKSYPDDKFRIAITGSAGLGIAEACGIPFVQEVFSAFVAVNKTYPDADVVIELGGEDAKIIFLTGGVEQRMNGSCAGGTGAFIDQMAGLLGVTPDDMNDLALKAEKTYPIASRCGVFAKSDIQPLLNQGAKKEDISASIFQAVVDQTVSGLAQGRKIAGKVLFLGGPLTYLSALRQTFKTTLSLSDDMAILPEKSSCYIAYGAALHAHDLSDGLTIDEALEKITNAKTNDNIVVGRRLFESQEEYAEFIERHKKSDLKYEDIVTYEGDAYLGIDAGSTTTKLVLITPEGRLLYQHYCSNQGQPLDIIASKLKDIYRLSGDKLNIKASAVTGYGEELIKAGLGVDFGIVETVAHYKAAAYFCPDVDFIIDIGGQDIKCFKIKNNAIDSIMLNEACSSGCGSFIQTFAGAMGYDIAHFAQLGLFAKAPVELGSRCTVFMNSSVKQAQKDGATVEDISAGLSASIIKNAVYKVIRAKSIEELGQNIVVQGGTFLNDAVLRSFEQELGRNVIRPAIAGLMGALGCALFAMEKSEGSIDHSGLISKEDLDSFTYTSRALQCGGCGAHCNLTVIKFNDGHRFVAGNRCEKGAGIKITDRTENMIEYKYNYIRELENKKTRMKPIATVGLPMCLSYYDLMPFFVQLFTDLGFKPVFSEESTRETYYKGQQTIPSDTVCYPAKLAHGHIESLLEKGVDFIFYPCMSYNIDEGGSDNHFNCPVVAYYPELLKANNDKLTEDNFIAPYIDLNNKGHVAKAMAKALKKFGISAKQVMSLLNRAYSAQIDFRRDIKGKAQEIIREARSKGQKIIVIAGRPYHIDPEINHGIHKLIASLGFAVITEDSVASLVDTPALDVLNQWTYHSRMYRAAKYVCENDDMQMVQLVSFGCGIDAVTTDEVRAVLEEQGKLYTQLKIDEITNLGAAKIRLRSLAAALEEKDAQAARKKKKQSVV</sequence>
<evidence type="ECO:0000259" key="5">
    <source>
        <dbReference type="Pfam" id="PF01869"/>
    </source>
</evidence>
<comment type="caution">
    <text evidence="7">The sequence shown here is derived from an EMBL/GenBank/DDBJ whole genome shotgun (WGS) entry which is preliminary data.</text>
</comment>
<dbReference type="NCBIfam" id="TIGR00241">
    <property type="entry name" value="CoA_E_activ"/>
    <property type="match status" value="1"/>
</dbReference>
<evidence type="ECO:0000256" key="1">
    <source>
        <dbReference type="ARBA" id="ARBA00001966"/>
    </source>
</evidence>
<name>A0A011UBS2_RUMAL</name>
<dbReference type="SUPFAM" id="SSF53067">
    <property type="entry name" value="Actin-like ATPase domain"/>
    <property type="match status" value="2"/>
</dbReference>
<dbReference type="InterPro" id="IPR051805">
    <property type="entry name" value="Dehydratase_Activator_Redct"/>
</dbReference>
<keyword evidence="8" id="KW-1185">Reference proteome</keyword>
<dbReference type="AlphaFoldDB" id="A0A011UBS2"/>
<reference evidence="7 8" key="1">
    <citation type="submission" date="2013-06" db="EMBL/GenBank/DDBJ databases">
        <title>Rumen cellulosomics: divergent fiber-degrading strategies revealed by comparative genome-wide analysis of six Ruminococcal strains.</title>
        <authorList>
            <person name="Dassa B."/>
            <person name="Borovok I."/>
            <person name="Lamed R."/>
            <person name="Flint H."/>
            <person name="Yeoman C.J."/>
            <person name="White B."/>
            <person name="Bayer E.A."/>
        </authorList>
    </citation>
    <scope>NUCLEOTIDE SEQUENCE [LARGE SCALE GENOMIC DNA]</scope>
    <source>
        <strain evidence="7 8">SY3</strain>
    </source>
</reference>
<evidence type="ECO:0000256" key="4">
    <source>
        <dbReference type="ARBA" id="ARBA00023014"/>
    </source>
</evidence>
<dbReference type="CDD" id="cd24034">
    <property type="entry name" value="ASKHA_NBD_O66634-like_rpt1"/>
    <property type="match status" value="1"/>
</dbReference>